<proteinExistence type="predicted"/>
<reference evidence="2" key="2">
    <citation type="submission" date="2010-03" db="EMBL/GenBank/DDBJ databases">
        <title>The genome sequence of Coccidioides posadasii strain Silveira.</title>
        <authorList>
            <consortium name="The Broad Institute Genome Sequencing Center for Infectious Disease"/>
            <person name="Neafsey D."/>
            <person name="Orbach M."/>
            <person name="Henn M.R."/>
            <person name="Cole G.T."/>
            <person name="Galgiani J."/>
            <person name="Gardner M.J."/>
            <person name="Kirkland T.N."/>
            <person name="Taylor J.W."/>
            <person name="Young S.K."/>
            <person name="Zeng Q."/>
            <person name="Koehrsen M."/>
            <person name="Alvarado L."/>
            <person name="Berlin A."/>
            <person name="Borenstein D."/>
            <person name="Chapman S.B."/>
            <person name="Chen Z."/>
            <person name="Engels R."/>
            <person name="Freedman E."/>
            <person name="Gellesch M."/>
            <person name="Goldberg J."/>
            <person name="Griggs A."/>
            <person name="Gujja S."/>
            <person name="Heilman E."/>
            <person name="Heiman D."/>
            <person name="Howarth C."/>
            <person name="Jen D."/>
            <person name="Larson L."/>
            <person name="Mehta T."/>
            <person name="Neiman D."/>
            <person name="Park D."/>
            <person name="Pearson M."/>
            <person name="Richards J."/>
            <person name="Roberts A."/>
            <person name="Saif S."/>
            <person name="Shea T."/>
            <person name="Shenoy N."/>
            <person name="Sisk P."/>
            <person name="Stolte C."/>
            <person name="Sykes S."/>
            <person name="Walk T."/>
            <person name="White J."/>
            <person name="Yandava C."/>
            <person name="Haas B."/>
            <person name="Nusbaum C."/>
            <person name="Birren B."/>
        </authorList>
    </citation>
    <scope>NUCLEOTIDE SEQUENCE [LARGE SCALE GENOMIC DNA]</scope>
    <source>
        <strain evidence="2">RMSCC 757 / Silveira</strain>
    </source>
</reference>
<evidence type="ECO:0000313" key="2">
    <source>
        <dbReference type="Proteomes" id="UP000002497"/>
    </source>
</evidence>
<sequence>MFGVVADIDVAIARISPPTTPYSVPPRFVQAHKERLPLGLVEMSLKSEVRNARSLRALGLWPRSFRTVRGKI</sequence>
<name>E9CUE0_COCPS</name>
<protein>
    <submittedName>
        <fullName evidence="1">Uncharacterized protein</fullName>
    </submittedName>
</protein>
<evidence type="ECO:0000313" key="1">
    <source>
        <dbReference type="EMBL" id="EFW23122.1"/>
    </source>
</evidence>
<organism evidence="2">
    <name type="scientific">Coccidioides posadasii (strain RMSCC 757 / Silveira)</name>
    <name type="common">Valley fever fungus</name>
    <dbReference type="NCBI Taxonomy" id="443226"/>
    <lineage>
        <taxon>Eukaryota</taxon>
        <taxon>Fungi</taxon>
        <taxon>Dikarya</taxon>
        <taxon>Ascomycota</taxon>
        <taxon>Pezizomycotina</taxon>
        <taxon>Eurotiomycetes</taxon>
        <taxon>Eurotiomycetidae</taxon>
        <taxon>Onygenales</taxon>
        <taxon>Onygenaceae</taxon>
        <taxon>Coccidioides</taxon>
    </lineage>
</organism>
<dbReference type="VEuPathDB" id="FungiDB:CPSG_01021"/>
<dbReference type="HOGENOM" id="CLU_2722036_0_0_1"/>
<keyword evidence="2" id="KW-1185">Reference proteome</keyword>
<dbReference type="Proteomes" id="UP000002497">
    <property type="component" value="Unassembled WGS sequence"/>
</dbReference>
<dbReference type="AlphaFoldDB" id="E9CUE0"/>
<reference evidence="2" key="1">
    <citation type="journal article" date="2010" name="Genome Res.">
        <title>Population genomic sequencing of Coccidioides fungi reveals recent hybridization and transposon control.</title>
        <authorList>
            <person name="Neafsey D.E."/>
            <person name="Barker B.M."/>
            <person name="Sharpton T.J."/>
            <person name="Stajich J.E."/>
            <person name="Park D.J."/>
            <person name="Whiston E."/>
            <person name="Hung C.-Y."/>
            <person name="McMahan C."/>
            <person name="White J."/>
            <person name="Sykes S."/>
            <person name="Heiman D."/>
            <person name="Young S."/>
            <person name="Zeng Q."/>
            <person name="Abouelleil A."/>
            <person name="Aftuck L."/>
            <person name="Bessette D."/>
            <person name="Brown A."/>
            <person name="FitzGerald M."/>
            <person name="Lui A."/>
            <person name="Macdonald J.P."/>
            <person name="Priest M."/>
            <person name="Orbach M.J."/>
            <person name="Galgiani J.N."/>
            <person name="Kirkland T.N."/>
            <person name="Cole G.T."/>
            <person name="Birren B.W."/>
            <person name="Henn M.R."/>
            <person name="Taylor J.W."/>
            <person name="Rounsley S.D."/>
        </authorList>
    </citation>
    <scope>NUCLEOTIDE SEQUENCE [LARGE SCALE GENOMIC DNA]</scope>
    <source>
        <strain evidence="2">RMSCC 757 / Silveira</strain>
    </source>
</reference>
<dbReference type="EMBL" id="GL636486">
    <property type="protein sequence ID" value="EFW23122.1"/>
    <property type="molecule type" value="Genomic_DNA"/>
</dbReference>
<gene>
    <name evidence="1" type="ORF">CPSG_01021</name>
</gene>
<accession>E9CUE0</accession>